<keyword evidence="1" id="KW-0560">Oxidoreductase</keyword>
<dbReference type="Proteomes" id="UP001140949">
    <property type="component" value="Unassembled WGS sequence"/>
</dbReference>
<accession>A0AAX6I4R3</accession>
<gene>
    <name evidence="1" type="ORF">M6B38_115285</name>
</gene>
<dbReference type="AlphaFoldDB" id="A0AAX6I4R3"/>
<evidence type="ECO:0000313" key="2">
    <source>
        <dbReference type="Proteomes" id="UP001140949"/>
    </source>
</evidence>
<protein>
    <submittedName>
        <fullName evidence="1">Phospholipid hydroperoxide glutathione peroxidase</fullName>
    </submittedName>
</protein>
<name>A0AAX6I4R3_IRIPA</name>
<keyword evidence="2" id="KW-1185">Reference proteome</keyword>
<evidence type="ECO:0000313" key="1">
    <source>
        <dbReference type="EMBL" id="KAJ6847837.1"/>
    </source>
</evidence>
<proteinExistence type="predicted"/>
<reference evidence="1" key="2">
    <citation type="submission" date="2023-04" db="EMBL/GenBank/DDBJ databases">
        <authorList>
            <person name="Bruccoleri R.E."/>
            <person name="Oakeley E.J."/>
            <person name="Faust A.-M."/>
            <person name="Dessus-Babus S."/>
            <person name="Altorfer M."/>
            <person name="Burckhardt D."/>
            <person name="Oertli M."/>
            <person name="Naumann U."/>
            <person name="Petersen F."/>
            <person name="Wong J."/>
        </authorList>
    </citation>
    <scope>NUCLEOTIDE SEQUENCE</scope>
    <source>
        <strain evidence="1">GSM-AAB239-AS_SAM_17_03QT</strain>
        <tissue evidence="1">Leaf</tissue>
    </source>
</reference>
<sequence length="104" mass="11286">MATTAGATCAAALFSRPFASSRRDLLNCSKPPTFSIYPRNSPPASPEYSLSIAPSLPISPPLQQMLLLLLFVPPPPLRRASTTSLSRILMGRMFLSASSRGRFY</sequence>
<reference evidence="1" key="1">
    <citation type="journal article" date="2023" name="GigaByte">
        <title>Genome assembly of the bearded iris, Iris pallida Lam.</title>
        <authorList>
            <person name="Bruccoleri R.E."/>
            <person name="Oakeley E.J."/>
            <person name="Faust A.M.E."/>
            <person name="Altorfer M."/>
            <person name="Dessus-Babus S."/>
            <person name="Burckhardt D."/>
            <person name="Oertli M."/>
            <person name="Naumann U."/>
            <person name="Petersen F."/>
            <person name="Wong J."/>
        </authorList>
    </citation>
    <scope>NUCLEOTIDE SEQUENCE</scope>
    <source>
        <strain evidence="1">GSM-AAB239-AS_SAM_17_03QT</strain>
    </source>
</reference>
<organism evidence="1 2">
    <name type="scientific">Iris pallida</name>
    <name type="common">Sweet iris</name>
    <dbReference type="NCBI Taxonomy" id="29817"/>
    <lineage>
        <taxon>Eukaryota</taxon>
        <taxon>Viridiplantae</taxon>
        <taxon>Streptophyta</taxon>
        <taxon>Embryophyta</taxon>
        <taxon>Tracheophyta</taxon>
        <taxon>Spermatophyta</taxon>
        <taxon>Magnoliopsida</taxon>
        <taxon>Liliopsida</taxon>
        <taxon>Asparagales</taxon>
        <taxon>Iridaceae</taxon>
        <taxon>Iridoideae</taxon>
        <taxon>Irideae</taxon>
        <taxon>Iris</taxon>
    </lineage>
</organism>
<keyword evidence="1" id="KW-0575">Peroxidase</keyword>
<dbReference type="EMBL" id="JANAVB010004800">
    <property type="protein sequence ID" value="KAJ6847837.1"/>
    <property type="molecule type" value="Genomic_DNA"/>
</dbReference>
<comment type="caution">
    <text evidence="1">The sequence shown here is derived from an EMBL/GenBank/DDBJ whole genome shotgun (WGS) entry which is preliminary data.</text>
</comment>
<dbReference type="GO" id="GO:0004601">
    <property type="term" value="F:peroxidase activity"/>
    <property type="evidence" value="ECO:0007669"/>
    <property type="project" value="UniProtKB-KW"/>
</dbReference>